<proteinExistence type="predicted"/>
<dbReference type="RefSeq" id="WP_378050132.1">
    <property type="nucleotide sequence ID" value="NZ_JBHSXE010000002.1"/>
</dbReference>
<keyword evidence="3" id="KW-1185">Reference proteome</keyword>
<dbReference type="EMBL" id="JBHSXS010000019">
    <property type="protein sequence ID" value="MFC6883529.1"/>
    <property type="molecule type" value="Genomic_DNA"/>
</dbReference>
<sequence>MSAAVILSAAALAALPAAPAVHAADAAAPNSLTINSGTADGTRTAKINITYTCSNGSKALFQLNVRFSWGYPGAGASGPCDSASHTLDIPFTTTHNKVLKGDKATATVTLRRSQPQDQAGPLTVTKQITFE</sequence>
<evidence type="ECO:0000313" key="2">
    <source>
        <dbReference type="EMBL" id="MFC6883529.1"/>
    </source>
</evidence>
<feature type="chain" id="PRO_5046793022" evidence="1">
    <location>
        <begin position="24"/>
        <end position="131"/>
    </location>
</feature>
<evidence type="ECO:0000313" key="3">
    <source>
        <dbReference type="Proteomes" id="UP001596380"/>
    </source>
</evidence>
<protein>
    <submittedName>
        <fullName evidence="2">Uncharacterized protein</fullName>
    </submittedName>
</protein>
<keyword evidence="1" id="KW-0732">Signal</keyword>
<dbReference type="Proteomes" id="UP001596380">
    <property type="component" value="Unassembled WGS sequence"/>
</dbReference>
<accession>A0ABW2CPI3</accession>
<evidence type="ECO:0000256" key="1">
    <source>
        <dbReference type="SAM" id="SignalP"/>
    </source>
</evidence>
<gene>
    <name evidence="2" type="ORF">ACFQKB_27475</name>
</gene>
<comment type="caution">
    <text evidence="2">The sequence shown here is derived from an EMBL/GenBank/DDBJ whole genome shotgun (WGS) entry which is preliminary data.</text>
</comment>
<feature type="signal peptide" evidence="1">
    <location>
        <begin position="1"/>
        <end position="23"/>
    </location>
</feature>
<name>A0ABW2CPI3_9ACTN</name>
<reference evidence="3" key="1">
    <citation type="journal article" date="2019" name="Int. J. Syst. Evol. Microbiol.">
        <title>The Global Catalogue of Microorganisms (GCM) 10K type strain sequencing project: providing services to taxonomists for standard genome sequencing and annotation.</title>
        <authorList>
            <consortium name="The Broad Institute Genomics Platform"/>
            <consortium name="The Broad Institute Genome Sequencing Center for Infectious Disease"/>
            <person name="Wu L."/>
            <person name="Ma J."/>
        </authorList>
    </citation>
    <scope>NUCLEOTIDE SEQUENCE [LARGE SCALE GENOMIC DNA]</scope>
    <source>
        <strain evidence="3">JCM 3369</strain>
    </source>
</reference>
<organism evidence="2 3">
    <name type="scientific">Actinomadura yumaensis</name>
    <dbReference type="NCBI Taxonomy" id="111807"/>
    <lineage>
        <taxon>Bacteria</taxon>
        <taxon>Bacillati</taxon>
        <taxon>Actinomycetota</taxon>
        <taxon>Actinomycetes</taxon>
        <taxon>Streptosporangiales</taxon>
        <taxon>Thermomonosporaceae</taxon>
        <taxon>Actinomadura</taxon>
    </lineage>
</organism>